<keyword evidence="5" id="KW-0350">Heme biosynthesis</keyword>
<comment type="subunit">
    <text evidence="10">Homooctamer.</text>
</comment>
<dbReference type="PRINTS" id="PR00144">
    <property type="entry name" value="DALDHYDRTASE"/>
</dbReference>
<dbReference type="GO" id="GO:0004655">
    <property type="term" value="F:porphobilinogen synthase activity"/>
    <property type="evidence" value="ECO:0007669"/>
    <property type="project" value="UniProtKB-EC"/>
</dbReference>
<dbReference type="PANTHER" id="PTHR11458">
    <property type="entry name" value="DELTA-AMINOLEVULINIC ACID DEHYDRATASE"/>
    <property type="match status" value="1"/>
</dbReference>
<dbReference type="FunFam" id="3.20.20.70:FF:000019">
    <property type="entry name" value="Delta-aminolevulinic acid dehydratase"/>
    <property type="match status" value="1"/>
</dbReference>
<keyword evidence="7 10" id="KW-0627">Porphyrin biosynthesis</keyword>
<dbReference type="EMBL" id="AJ310901">
    <property type="protein sequence ID" value="CAC36141.1"/>
    <property type="molecule type" value="mRNA"/>
</dbReference>
<dbReference type="CDD" id="cd04823">
    <property type="entry name" value="ALAD_PBGS_aspartate_rich"/>
    <property type="match status" value="1"/>
</dbReference>
<evidence type="ECO:0000256" key="8">
    <source>
        <dbReference type="ARBA" id="ARBA00025628"/>
    </source>
</evidence>
<evidence type="ECO:0000256" key="6">
    <source>
        <dbReference type="ARBA" id="ARBA00023239"/>
    </source>
</evidence>
<dbReference type="SMART" id="SM01004">
    <property type="entry name" value="ALAD"/>
    <property type="match status" value="1"/>
</dbReference>
<reference evidence="12" key="1">
    <citation type="submission" date="2001-04" db="EMBL/GenBank/DDBJ databases">
        <title>Algal ALAD is unlikely to be derived from the plastid endosymbiont.</title>
        <authorList>
            <person name="Evans C."/>
            <person name="Smith A."/>
        </authorList>
    </citation>
    <scope>NUCLEOTIDE SEQUENCE</scope>
</reference>
<evidence type="ECO:0000256" key="4">
    <source>
        <dbReference type="ARBA" id="ARBA00020771"/>
    </source>
</evidence>
<dbReference type="PANTHER" id="PTHR11458:SF0">
    <property type="entry name" value="DELTA-AMINOLEVULINIC ACID DEHYDRATASE"/>
    <property type="match status" value="1"/>
</dbReference>
<organism evidence="12">
    <name type="scientific">Cyanophora paradoxa</name>
    <dbReference type="NCBI Taxonomy" id="2762"/>
    <lineage>
        <taxon>Eukaryota</taxon>
        <taxon>Glaucocystophyceae</taxon>
        <taxon>Cyanophorales</taxon>
        <taxon>Cyanophoraceae</taxon>
        <taxon>Cyanophora</taxon>
    </lineage>
</organism>
<evidence type="ECO:0000256" key="3">
    <source>
        <dbReference type="ARBA" id="ARBA00012053"/>
    </source>
</evidence>
<dbReference type="InterPro" id="IPR030656">
    <property type="entry name" value="ALAD_AS"/>
</dbReference>
<dbReference type="InterPro" id="IPR001731">
    <property type="entry name" value="ALAD"/>
</dbReference>
<dbReference type="AlphaFoldDB" id="Q9ARF7"/>
<evidence type="ECO:0000256" key="11">
    <source>
        <dbReference type="RuleBase" id="RU004161"/>
    </source>
</evidence>
<protein>
    <recommendedName>
        <fullName evidence="4 10">Delta-aminolevulinic acid dehydratase</fullName>
        <ecNumber evidence="3 10">4.2.1.24</ecNumber>
    </recommendedName>
</protein>
<dbReference type="EC" id="4.2.1.24" evidence="3 10"/>
<dbReference type="InterPro" id="IPR013785">
    <property type="entry name" value="Aldolase_TIM"/>
</dbReference>
<proteinExistence type="evidence at transcript level"/>
<comment type="pathway">
    <text evidence="1">Porphyrin-containing compound metabolism; protoporphyrin-IX biosynthesis; coproporphyrinogen-III from 5-aminolevulinate: step 1/4.</text>
</comment>
<comment type="catalytic activity">
    <reaction evidence="9 10">
        <text>2 5-aminolevulinate = porphobilinogen + 2 H2O + H(+)</text>
        <dbReference type="Rhea" id="RHEA:24064"/>
        <dbReference type="ChEBI" id="CHEBI:15377"/>
        <dbReference type="ChEBI" id="CHEBI:15378"/>
        <dbReference type="ChEBI" id="CHEBI:58126"/>
        <dbReference type="ChEBI" id="CHEBI:356416"/>
        <dbReference type="EC" id="4.2.1.24"/>
    </reaction>
</comment>
<evidence type="ECO:0000256" key="2">
    <source>
        <dbReference type="ARBA" id="ARBA00008055"/>
    </source>
</evidence>
<dbReference type="Gene3D" id="3.20.20.70">
    <property type="entry name" value="Aldolase class I"/>
    <property type="match status" value="1"/>
</dbReference>
<dbReference type="PROSITE" id="PS00169">
    <property type="entry name" value="D_ALA_DEHYDRATASE"/>
    <property type="match status" value="1"/>
</dbReference>
<evidence type="ECO:0000256" key="7">
    <source>
        <dbReference type="ARBA" id="ARBA00023244"/>
    </source>
</evidence>
<evidence type="ECO:0000256" key="1">
    <source>
        <dbReference type="ARBA" id="ARBA00004694"/>
    </source>
</evidence>
<comment type="similarity">
    <text evidence="2 11">Belongs to the ALAD family.</text>
</comment>
<evidence type="ECO:0000256" key="9">
    <source>
        <dbReference type="ARBA" id="ARBA00047651"/>
    </source>
</evidence>
<keyword evidence="6 10" id="KW-0456">Lyase</keyword>
<accession>Q9ARF7</accession>
<sequence length="419" mass="45644">MGTRFCIASPALPAARSIAVASSVSPLAAKPSQFDEFEGLRKKTFLHDGAVASRQFVAQTSGIKMQAGHASVVSGPSSARGSSYALAMRRRPRRNRKGAAMRGMYRETTVGPENFILPLFIHDGDDNQPISAMPGCFRLSREGLLKEVEGAYSEGIRAVVLFPKVPDNLKTSDGAECFNPDGIVPRTVRMLKEKFPELLVITDIALDPYNSDGHDGIVDKTNGKIINDETVEQLCKQALCHAAAGADIVSPSDMMDGRIGAIRDALDGAGYTDVSILSYCAKYASAYYGPFRTALDSDPRFGDKTTYQMDPANVREALIEAELDLEEGADMIMVKPGLPYLDVIKTLRENSPLPIAAYQVSGEYAMIKAAVANGWLDERKVVMESLIALRRAGADFILTYFARPASRWIAEDREAARKY</sequence>
<dbReference type="Pfam" id="PF00490">
    <property type="entry name" value="ALAD"/>
    <property type="match status" value="1"/>
</dbReference>
<name>Q9ARF7_CYAPA</name>
<dbReference type="GO" id="GO:0005829">
    <property type="term" value="C:cytosol"/>
    <property type="evidence" value="ECO:0007669"/>
    <property type="project" value="TreeGrafter"/>
</dbReference>
<gene>
    <name evidence="12" type="primary">hemB</name>
</gene>
<dbReference type="NCBIfam" id="NF006762">
    <property type="entry name" value="PRK09283.1"/>
    <property type="match status" value="1"/>
</dbReference>
<dbReference type="GO" id="GO:0008270">
    <property type="term" value="F:zinc ion binding"/>
    <property type="evidence" value="ECO:0007669"/>
    <property type="project" value="TreeGrafter"/>
</dbReference>
<evidence type="ECO:0000256" key="5">
    <source>
        <dbReference type="ARBA" id="ARBA00023133"/>
    </source>
</evidence>
<dbReference type="GO" id="GO:0006782">
    <property type="term" value="P:protoporphyrinogen IX biosynthetic process"/>
    <property type="evidence" value="ECO:0007669"/>
    <property type="project" value="UniProtKB-UniPathway"/>
</dbReference>
<comment type="function">
    <text evidence="8">Catalyzes an early step in the biosynthesis of tetrapyrroles. Binds two molecules of 5-aminolevulinate per subunit, each at a distinct site, and catalyzes their condensation to form porphobilinogen.</text>
</comment>
<evidence type="ECO:0000313" key="12">
    <source>
        <dbReference type="EMBL" id="CAC36141.1"/>
    </source>
</evidence>
<evidence type="ECO:0000256" key="10">
    <source>
        <dbReference type="RuleBase" id="RU000515"/>
    </source>
</evidence>
<dbReference type="SUPFAM" id="SSF51569">
    <property type="entry name" value="Aldolase"/>
    <property type="match status" value="1"/>
</dbReference>
<dbReference type="UniPathway" id="UPA00251">
    <property type="reaction ID" value="UER00318"/>
</dbReference>